<proteinExistence type="predicted"/>
<dbReference type="EMBL" id="FZOR01000020">
    <property type="protein sequence ID" value="SNT23003.1"/>
    <property type="molecule type" value="Genomic_DNA"/>
</dbReference>
<feature type="transmembrane region" description="Helical" evidence="1">
    <location>
        <begin position="141"/>
        <end position="162"/>
    </location>
</feature>
<protein>
    <recommendedName>
        <fullName evidence="4">Integral membrane protein</fullName>
    </recommendedName>
</protein>
<dbReference type="PANTHER" id="PTHR42305">
    <property type="entry name" value="MEMBRANE PROTEIN RV1733C-RELATED"/>
    <property type="match status" value="1"/>
</dbReference>
<dbReference type="PANTHER" id="PTHR42305:SF1">
    <property type="entry name" value="MEMBRANE PROTEIN RV1733C-RELATED"/>
    <property type="match status" value="1"/>
</dbReference>
<organism evidence="2 3">
    <name type="scientific">Actinomadura meyerae</name>
    <dbReference type="NCBI Taxonomy" id="240840"/>
    <lineage>
        <taxon>Bacteria</taxon>
        <taxon>Bacillati</taxon>
        <taxon>Actinomycetota</taxon>
        <taxon>Actinomycetes</taxon>
        <taxon>Streptosporangiales</taxon>
        <taxon>Thermomonosporaceae</taxon>
        <taxon>Actinomadura</taxon>
    </lineage>
</organism>
<evidence type="ECO:0000313" key="3">
    <source>
        <dbReference type="Proteomes" id="UP000198318"/>
    </source>
</evidence>
<feature type="transmembrane region" description="Helical" evidence="1">
    <location>
        <begin position="33"/>
        <end position="55"/>
    </location>
</feature>
<sequence length="188" mass="20951">MERATMWARVDRWRRACGFDRNDLRRDVDRAQWGLGLVLLILFLGVATPLGVHVARTVHASAVREAAAWHRVDATVVKTAESRGRHKITVAWTEPGGTRRTGDYTTWRGPGAGSRVSLWADSRTVSDIPPRRHSAAITRTAVAAAGAVLAAGLPPLGLYRLVRHRCDRRRDRSWDAAWARLDNHRIGP</sequence>
<dbReference type="AlphaFoldDB" id="A0A239KZI3"/>
<evidence type="ECO:0000256" key="1">
    <source>
        <dbReference type="SAM" id="Phobius"/>
    </source>
</evidence>
<keyword evidence="1" id="KW-0472">Membrane</keyword>
<keyword evidence="3" id="KW-1185">Reference proteome</keyword>
<keyword evidence="1" id="KW-1133">Transmembrane helix</keyword>
<name>A0A239KZI3_9ACTN</name>
<dbReference type="Proteomes" id="UP000198318">
    <property type="component" value="Unassembled WGS sequence"/>
</dbReference>
<reference evidence="2 3" key="1">
    <citation type="submission" date="2017-06" db="EMBL/GenBank/DDBJ databases">
        <authorList>
            <person name="Kim H.J."/>
            <person name="Triplett B.A."/>
        </authorList>
    </citation>
    <scope>NUCLEOTIDE SEQUENCE [LARGE SCALE GENOMIC DNA]</scope>
    <source>
        <strain evidence="2 3">DSM 44715</strain>
    </source>
</reference>
<dbReference type="RefSeq" id="WP_089327735.1">
    <property type="nucleotide sequence ID" value="NZ_FZOR01000020.1"/>
</dbReference>
<gene>
    <name evidence="2" type="ORF">SAMN05443665_102012</name>
</gene>
<dbReference type="InterPro" id="IPR039708">
    <property type="entry name" value="MT1774/Rv1733c-like"/>
</dbReference>
<keyword evidence="1" id="KW-0812">Transmembrane</keyword>
<evidence type="ECO:0000313" key="2">
    <source>
        <dbReference type="EMBL" id="SNT23003.1"/>
    </source>
</evidence>
<evidence type="ECO:0008006" key="4">
    <source>
        <dbReference type="Google" id="ProtNLM"/>
    </source>
</evidence>
<accession>A0A239KZI3</accession>